<organism evidence="11">
    <name type="scientific">Schistosoma curassoni</name>
    <dbReference type="NCBI Taxonomy" id="6186"/>
    <lineage>
        <taxon>Eukaryota</taxon>
        <taxon>Metazoa</taxon>
        <taxon>Spiralia</taxon>
        <taxon>Lophotrochozoa</taxon>
        <taxon>Platyhelminthes</taxon>
        <taxon>Trematoda</taxon>
        <taxon>Digenea</taxon>
        <taxon>Strigeidida</taxon>
        <taxon>Schistosomatoidea</taxon>
        <taxon>Schistosomatidae</taxon>
        <taxon>Schistosoma</taxon>
    </lineage>
</organism>
<name>A0A183K1Q0_9TREM</name>
<reference evidence="11" key="1">
    <citation type="submission" date="2016-06" db="UniProtKB">
        <authorList>
            <consortium name="WormBaseParasite"/>
        </authorList>
    </citation>
    <scope>IDENTIFICATION</scope>
</reference>
<dbReference type="Gene3D" id="3.20.20.80">
    <property type="entry name" value="Glycosidases"/>
    <property type="match status" value="1"/>
</dbReference>
<comment type="subcellular location">
    <subcellularLocation>
        <location evidence="1">Lysosome</location>
    </subcellularLocation>
    <subcellularLocation>
        <location evidence="2">Secreted</location>
    </subcellularLocation>
</comment>
<protein>
    <recommendedName>
        <fullName evidence="7">Chitinase domain-containing protein 1</fullName>
    </recommendedName>
</protein>
<keyword evidence="8" id="KW-1133">Transmembrane helix</keyword>
<keyword evidence="8" id="KW-0812">Transmembrane</keyword>
<accession>A0A183K1Q0</accession>
<evidence type="ECO:0000256" key="6">
    <source>
        <dbReference type="ARBA" id="ARBA00023228"/>
    </source>
</evidence>
<evidence type="ECO:0000256" key="5">
    <source>
        <dbReference type="ARBA" id="ARBA00022729"/>
    </source>
</evidence>
<proteinExistence type="inferred from homology"/>
<keyword evidence="6" id="KW-0458">Lysosome</keyword>
<sequence length="344" mass="39694">LYSQFIFESFHFFAFFSFQGNRLQSYTSLGFILCIVKVILITLLHITYSVSLEEYDEMVFMYSLTKTSQAYAVPTESIDIDLFLKSHSSYNKYTTSQKNLNATVLAYVTPVKWLSEIRTVNPDVKIVPRFSFGPWEDRDYAATLKDLPKTDKCIRNVISILKKYNLDGAVIEIWAQFSGVELQSLIDFIVRLSDNLHSNGKLFVLVIPPPVYYEPGPNSPLSWVEECINRLVPKNSLNQAKLRKQILVGLNFYGIDYLPKKLIGEPIKGNDVIEIFEKYQPNFKWDKKWAEHSFSYKDKKSQDHLAFYPTLMSIAQRLQTILSRGTGVSIWEIGQGLNSFYSLF</sequence>
<dbReference type="PANTHER" id="PTHR46066">
    <property type="entry name" value="CHITINASE DOMAIN-CONTAINING PROTEIN 1 FAMILY MEMBER"/>
    <property type="match status" value="1"/>
</dbReference>
<keyword evidence="8" id="KW-0472">Membrane</keyword>
<evidence type="ECO:0000313" key="11">
    <source>
        <dbReference type="WBParaSite" id="SCUD_0000891301-mRNA-1"/>
    </source>
</evidence>
<evidence type="ECO:0000256" key="7">
    <source>
        <dbReference type="ARBA" id="ARBA00040976"/>
    </source>
</evidence>
<keyword evidence="5" id="KW-0732">Signal</keyword>
<dbReference type="InterPro" id="IPR017853">
    <property type="entry name" value="GH"/>
</dbReference>
<dbReference type="STRING" id="6186.A0A183K1Q0"/>
<evidence type="ECO:0000313" key="9">
    <source>
        <dbReference type="EMBL" id="VDP33228.1"/>
    </source>
</evidence>
<dbReference type="GO" id="GO:0005576">
    <property type="term" value="C:extracellular region"/>
    <property type="evidence" value="ECO:0007669"/>
    <property type="project" value="UniProtKB-SubCell"/>
</dbReference>
<evidence type="ECO:0000256" key="2">
    <source>
        <dbReference type="ARBA" id="ARBA00004613"/>
    </source>
</evidence>
<dbReference type="FunFam" id="3.10.50.10:FF:000002">
    <property type="entry name" value="Chitinase domain-containing protein 1"/>
    <property type="match status" value="1"/>
</dbReference>
<dbReference type="GO" id="GO:0012505">
    <property type="term" value="C:endomembrane system"/>
    <property type="evidence" value="ECO:0007669"/>
    <property type="project" value="TreeGrafter"/>
</dbReference>
<dbReference type="InterPro" id="IPR029070">
    <property type="entry name" value="Chitinase_insertion_sf"/>
</dbReference>
<gene>
    <name evidence="9" type="ORF">SCUD_LOCUS8913</name>
</gene>
<dbReference type="Proteomes" id="UP000279833">
    <property type="component" value="Unassembled WGS sequence"/>
</dbReference>
<dbReference type="GO" id="GO:0070492">
    <property type="term" value="F:oligosaccharide binding"/>
    <property type="evidence" value="ECO:0007669"/>
    <property type="project" value="TreeGrafter"/>
</dbReference>
<dbReference type="PANTHER" id="PTHR46066:SF2">
    <property type="entry name" value="CHITINASE DOMAIN-CONTAINING PROTEIN 1"/>
    <property type="match status" value="1"/>
</dbReference>
<dbReference type="SUPFAM" id="SSF51445">
    <property type="entry name" value="(Trans)glycosidases"/>
    <property type="match status" value="1"/>
</dbReference>
<keyword evidence="4" id="KW-0964">Secreted</keyword>
<evidence type="ECO:0000256" key="8">
    <source>
        <dbReference type="SAM" id="Phobius"/>
    </source>
</evidence>
<evidence type="ECO:0000256" key="3">
    <source>
        <dbReference type="ARBA" id="ARBA00009336"/>
    </source>
</evidence>
<comment type="similarity">
    <text evidence="3">Belongs to the glycosyl hydrolase 18 family.</text>
</comment>
<dbReference type="WBParaSite" id="SCUD_0000891301-mRNA-1">
    <property type="protein sequence ID" value="SCUD_0000891301-mRNA-1"/>
    <property type="gene ID" value="SCUD_0000891301"/>
</dbReference>
<evidence type="ECO:0000256" key="4">
    <source>
        <dbReference type="ARBA" id="ARBA00022525"/>
    </source>
</evidence>
<evidence type="ECO:0000313" key="10">
    <source>
        <dbReference type="Proteomes" id="UP000279833"/>
    </source>
</evidence>
<dbReference type="GO" id="GO:0005764">
    <property type="term" value="C:lysosome"/>
    <property type="evidence" value="ECO:0007669"/>
    <property type="project" value="UniProtKB-SubCell"/>
</dbReference>
<feature type="transmembrane region" description="Helical" evidence="8">
    <location>
        <begin position="26"/>
        <end position="48"/>
    </location>
</feature>
<evidence type="ECO:0000256" key="1">
    <source>
        <dbReference type="ARBA" id="ARBA00004371"/>
    </source>
</evidence>
<reference evidence="9 10" key="2">
    <citation type="submission" date="2018-11" db="EMBL/GenBank/DDBJ databases">
        <authorList>
            <consortium name="Pathogen Informatics"/>
        </authorList>
    </citation>
    <scope>NUCLEOTIDE SEQUENCE [LARGE SCALE GENOMIC DNA]</scope>
    <source>
        <strain evidence="9">Dakar</strain>
        <strain evidence="10">Dakar, Senegal</strain>
    </source>
</reference>
<keyword evidence="10" id="KW-1185">Reference proteome</keyword>
<dbReference type="AlphaFoldDB" id="A0A183K1Q0"/>
<dbReference type="Gene3D" id="3.10.50.10">
    <property type="match status" value="1"/>
</dbReference>
<dbReference type="EMBL" id="UZAK01032969">
    <property type="protein sequence ID" value="VDP33228.1"/>
    <property type="molecule type" value="Genomic_DNA"/>
</dbReference>